<dbReference type="AlphaFoldDB" id="A0A2H5F518"/>
<dbReference type="EMBL" id="CP025431">
    <property type="protein sequence ID" value="AUH66640.1"/>
    <property type="molecule type" value="Genomic_DNA"/>
</dbReference>
<evidence type="ECO:0000256" key="2">
    <source>
        <dbReference type="ARBA" id="ARBA00022801"/>
    </source>
</evidence>
<dbReference type="PROSITE" id="PS01227">
    <property type="entry name" value="UPF0012"/>
    <property type="match status" value="1"/>
</dbReference>
<evidence type="ECO:0000256" key="1">
    <source>
        <dbReference type="ARBA" id="ARBA00010613"/>
    </source>
</evidence>
<dbReference type="OrthoDB" id="9811121at2"/>
<evidence type="ECO:0000259" key="3">
    <source>
        <dbReference type="PROSITE" id="PS50263"/>
    </source>
</evidence>
<geneLocation type="plasmid" evidence="5">
    <name>ppz01</name>
</geneLocation>
<reference evidence="4 5" key="1">
    <citation type="journal article" date="2013" name="Antonie Van Leeuwenhoek">
        <title>Paracoccus zhejiangensis sp. nov., isolated from activated sludge in wastewater-treatment system.</title>
        <authorList>
            <person name="Wu Z.G."/>
            <person name="Zhang D.F."/>
            <person name="Liu Y.L."/>
            <person name="Wang F."/>
            <person name="Jiang X."/>
            <person name="Li C."/>
            <person name="Li S.P."/>
            <person name="Hong Q."/>
            <person name="Li W.J."/>
        </authorList>
    </citation>
    <scope>NUCLEOTIDE SEQUENCE [LARGE SCALE GENOMIC DNA]</scope>
    <source>
        <strain evidence="4 5">J6</strain>
        <plasmid evidence="5">Plasmid ppz01</plasmid>
    </source>
</reference>
<evidence type="ECO:0000313" key="5">
    <source>
        <dbReference type="Proteomes" id="UP000234530"/>
    </source>
</evidence>
<protein>
    <submittedName>
        <fullName evidence="4">Nitrilase</fullName>
    </submittedName>
</protein>
<dbReference type="RefSeq" id="WP_101754611.1">
    <property type="nucleotide sequence ID" value="NZ_CP025431.1"/>
</dbReference>
<dbReference type="SUPFAM" id="SSF56317">
    <property type="entry name" value="Carbon-nitrogen hydrolase"/>
    <property type="match status" value="1"/>
</dbReference>
<organism evidence="4 5">
    <name type="scientific">Paracoccus zhejiangensis</name>
    <dbReference type="NCBI Taxonomy" id="1077935"/>
    <lineage>
        <taxon>Bacteria</taxon>
        <taxon>Pseudomonadati</taxon>
        <taxon>Pseudomonadota</taxon>
        <taxon>Alphaproteobacteria</taxon>
        <taxon>Rhodobacterales</taxon>
        <taxon>Paracoccaceae</taxon>
        <taxon>Paracoccus</taxon>
    </lineage>
</organism>
<dbReference type="PROSITE" id="PS50263">
    <property type="entry name" value="CN_HYDROLASE"/>
    <property type="match status" value="1"/>
</dbReference>
<dbReference type="GO" id="GO:0016811">
    <property type="term" value="F:hydrolase activity, acting on carbon-nitrogen (but not peptide) bonds, in linear amides"/>
    <property type="evidence" value="ECO:0007669"/>
    <property type="project" value="TreeGrafter"/>
</dbReference>
<dbReference type="Pfam" id="PF00795">
    <property type="entry name" value="CN_hydrolase"/>
    <property type="match status" value="1"/>
</dbReference>
<dbReference type="InterPro" id="IPR036526">
    <property type="entry name" value="C-N_Hydrolase_sf"/>
</dbReference>
<proteinExistence type="inferred from homology"/>
<sequence>MKLALWQSPPANGRIDDVFSAICQQLRAAAAAGAKLLVAPELILPGYNRPDLHRELAQPLDGEWITRLREMAREAGCGICLGWAERAGEAVYNAATTIGPDGAVLSHYRKIQLFGPMEQASFAHGSQLVPVVSLEDQELATLICYDIEFPGHAAELAAGGARLILVPTANPMGYEHVQRVLVPARAHETGAVVAYANFCGAEGGLTYGGLSVIAGPDGQPLAMAGAYGEALLVVDLAALDSLPAAAFSEQAQEYRPAR</sequence>
<accession>A0A2H5F518</accession>
<dbReference type="KEGG" id="pzh:CX676_20260"/>
<gene>
    <name evidence="4" type="ORF">CX676_20260</name>
</gene>
<dbReference type="InterPro" id="IPR050345">
    <property type="entry name" value="Aliph_Amidase/BUP"/>
</dbReference>
<evidence type="ECO:0000313" key="4">
    <source>
        <dbReference type="EMBL" id="AUH66640.1"/>
    </source>
</evidence>
<comment type="similarity">
    <text evidence="1">Belongs to the carbon-nitrogen hydrolase superfamily. NIT1/NIT2 family.</text>
</comment>
<dbReference type="Proteomes" id="UP000234530">
    <property type="component" value="Plasmid pPZ01"/>
</dbReference>
<feature type="domain" description="CN hydrolase" evidence="3">
    <location>
        <begin position="1"/>
        <end position="238"/>
    </location>
</feature>
<name>A0A2H5F518_9RHOB</name>
<dbReference type="InterPro" id="IPR003010">
    <property type="entry name" value="C-N_Hydrolase"/>
</dbReference>
<keyword evidence="5" id="KW-1185">Reference proteome</keyword>
<dbReference type="InterPro" id="IPR001110">
    <property type="entry name" value="UPF0012_CS"/>
</dbReference>
<keyword evidence="4" id="KW-0614">Plasmid</keyword>
<dbReference type="Gene3D" id="3.60.110.10">
    <property type="entry name" value="Carbon-nitrogen hydrolase"/>
    <property type="match status" value="1"/>
</dbReference>
<dbReference type="PANTHER" id="PTHR43674">
    <property type="entry name" value="NITRILASE C965.09-RELATED"/>
    <property type="match status" value="1"/>
</dbReference>
<keyword evidence="2" id="KW-0378">Hydrolase</keyword>
<dbReference type="PANTHER" id="PTHR43674:SF2">
    <property type="entry name" value="BETA-UREIDOPROPIONASE"/>
    <property type="match status" value="1"/>
</dbReference>